<dbReference type="AlphaFoldDB" id="A0A2P2KX25"/>
<name>A0A2P2KX25_RHIMU</name>
<reference evidence="1" key="1">
    <citation type="submission" date="2018-02" db="EMBL/GenBank/DDBJ databases">
        <title>Rhizophora mucronata_Transcriptome.</title>
        <authorList>
            <person name="Meera S.P."/>
            <person name="Sreeshan A."/>
            <person name="Augustine A."/>
        </authorList>
    </citation>
    <scope>NUCLEOTIDE SEQUENCE</scope>
    <source>
        <tissue evidence="1">Leaf</tissue>
    </source>
</reference>
<dbReference type="EMBL" id="GGEC01029763">
    <property type="protein sequence ID" value="MBX10247.1"/>
    <property type="molecule type" value="Transcribed_RNA"/>
</dbReference>
<organism evidence="1">
    <name type="scientific">Rhizophora mucronata</name>
    <name type="common">Asiatic mangrove</name>
    <dbReference type="NCBI Taxonomy" id="61149"/>
    <lineage>
        <taxon>Eukaryota</taxon>
        <taxon>Viridiplantae</taxon>
        <taxon>Streptophyta</taxon>
        <taxon>Embryophyta</taxon>
        <taxon>Tracheophyta</taxon>
        <taxon>Spermatophyta</taxon>
        <taxon>Magnoliopsida</taxon>
        <taxon>eudicotyledons</taxon>
        <taxon>Gunneridae</taxon>
        <taxon>Pentapetalae</taxon>
        <taxon>rosids</taxon>
        <taxon>fabids</taxon>
        <taxon>Malpighiales</taxon>
        <taxon>Rhizophoraceae</taxon>
        <taxon>Rhizophora</taxon>
    </lineage>
</organism>
<accession>A0A2P2KX25</accession>
<proteinExistence type="predicted"/>
<protein>
    <submittedName>
        <fullName evidence="1">Uncharacterized protein</fullName>
    </submittedName>
</protein>
<sequence>MILLILACIRFEKQIKW</sequence>
<evidence type="ECO:0000313" key="1">
    <source>
        <dbReference type="EMBL" id="MBX10247.1"/>
    </source>
</evidence>